<evidence type="ECO:0000259" key="1">
    <source>
        <dbReference type="Pfam" id="PF01850"/>
    </source>
</evidence>
<gene>
    <name evidence="2" type="ORF">DU508_08205</name>
</gene>
<dbReference type="Pfam" id="PF01850">
    <property type="entry name" value="PIN"/>
    <property type="match status" value="1"/>
</dbReference>
<comment type="caution">
    <text evidence="2">The sequence shown here is derived from an EMBL/GenBank/DDBJ whole genome shotgun (WGS) entry which is preliminary data.</text>
</comment>
<dbReference type="InterPro" id="IPR041705">
    <property type="entry name" value="PIN_Sll0205"/>
</dbReference>
<keyword evidence="3" id="KW-1185">Reference proteome</keyword>
<dbReference type="CDD" id="cd09872">
    <property type="entry name" value="PIN_Sll0205-like"/>
    <property type="match status" value="1"/>
</dbReference>
<dbReference type="EMBL" id="QPKV01000003">
    <property type="protein sequence ID" value="RDC57161.1"/>
    <property type="molecule type" value="Genomic_DNA"/>
</dbReference>
<evidence type="ECO:0000313" key="2">
    <source>
        <dbReference type="EMBL" id="RDC57161.1"/>
    </source>
</evidence>
<dbReference type="InterPro" id="IPR002716">
    <property type="entry name" value="PIN_dom"/>
</dbReference>
<organism evidence="2 3">
    <name type="scientific">Pedobacter chinensis</name>
    <dbReference type="NCBI Taxonomy" id="2282421"/>
    <lineage>
        <taxon>Bacteria</taxon>
        <taxon>Pseudomonadati</taxon>
        <taxon>Bacteroidota</taxon>
        <taxon>Sphingobacteriia</taxon>
        <taxon>Sphingobacteriales</taxon>
        <taxon>Sphingobacteriaceae</taxon>
        <taxon>Pedobacter</taxon>
    </lineage>
</organism>
<dbReference type="PANTHER" id="PTHR36173">
    <property type="entry name" value="RIBONUCLEASE VAPC16-RELATED"/>
    <property type="match status" value="1"/>
</dbReference>
<evidence type="ECO:0000313" key="3">
    <source>
        <dbReference type="Proteomes" id="UP000253961"/>
    </source>
</evidence>
<dbReference type="SUPFAM" id="SSF88723">
    <property type="entry name" value="PIN domain-like"/>
    <property type="match status" value="1"/>
</dbReference>
<dbReference type="AlphaFoldDB" id="A0A369PWU2"/>
<dbReference type="Gene3D" id="3.40.50.1010">
    <property type="entry name" value="5'-nuclease"/>
    <property type="match status" value="1"/>
</dbReference>
<feature type="domain" description="PIN" evidence="1">
    <location>
        <begin position="4"/>
        <end position="119"/>
    </location>
</feature>
<dbReference type="OrthoDB" id="9798990at2"/>
<proteinExistence type="predicted"/>
<dbReference type="InterPro" id="IPR029060">
    <property type="entry name" value="PIN-like_dom_sf"/>
</dbReference>
<protein>
    <submittedName>
        <fullName evidence="2">Type II toxin-antitoxin system VapC family toxin</fullName>
    </submittedName>
</protein>
<dbReference type="PANTHER" id="PTHR36173:SF2">
    <property type="entry name" value="RIBONUCLEASE VAPC16"/>
    <property type="match status" value="1"/>
</dbReference>
<accession>A0A369PWU2</accession>
<reference evidence="2 3" key="1">
    <citation type="submission" date="2018-07" db="EMBL/GenBank/DDBJ databases">
        <title>Pedobacter sp. nov., isolated from soil.</title>
        <authorList>
            <person name="Zhou L.Y."/>
            <person name="Du Z.J."/>
        </authorList>
    </citation>
    <scope>NUCLEOTIDE SEQUENCE [LARGE SCALE GENOMIC DNA]</scope>
    <source>
        <strain evidence="2 3">JDX94</strain>
    </source>
</reference>
<sequence>MPFLLDTHTFIWFINGDNNLPKNVIDKIKNLDNQCYLSIASIWEIAIKSKLNKLSLSSDFDRIEGFLDNNQIEILPITFDHLLSLNNLEFHHRDPFDRILIAQGISETLTVLTKDQNFNLYNVEIFW</sequence>
<dbReference type="InterPro" id="IPR052919">
    <property type="entry name" value="TA_system_RNase"/>
</dbReference>
<dbReference type="RefSeq" id="WP_115402336.1">
    <property type="nucleotide sequence ID" value="NZ_QPKV01000003.1"/>
</dbReference>
<dbReference type="Proteomes" id="UP000253961">
    <property type="component" value="Unassembled WGS sequence"/>
</dbReference>
<name>A0A369PWU2_9SPHI</name>